<dbReference type="EMBL" id="CP113517">
    <property type="protein sequence ID" value="WAR44129.1"/>
    <property type="molecule type" value="Genomic_DNA"/>
</dbReference>
<dbReference type="RefSeq" id="WP_255189117.1">
    <property type="nucleotide sequence ID" value="NZ_CP113517.1"/>
</dbReference>
<proteinExistence type="predicted"/>
<keyword evidence="2" id="KW-1185">Reference proteome</keyword>
<name>A0ABY7GIM2_9GAMM</name>
<evidence type="ECO:0000313" key="1">
    <source>
        <dbReference type="EMBL" id="WAR44129.1"/>
    </source>
</evidence>
<organism evidence="1 2">
    <name type="scientific">Methylomonas rapida</name>
    <dbReference type="NCBI Taxonomy" id="2963939"/>
    <lineage>
        <taxon>Bacteria</taxon>
        <taxon>Pseudomonadati</taxon>
        <taxon>Pseudomonadota</taxon>
        <taxon>Gammaproteobacteria</taxon>
        <taxon>Methylococcales</taxon>
        <taxon>Methylococcaceae</taxon>
        <taxon>Methylomonas</taxon>
    </lineage>
</organism>
<dbReference type="Proteomes" id="UP001162780">
    <property type="component" value="Chromosome"/>
</dbReference>
<accession>A0ABY7GIM2</accession>
<evidence type="ECO:0008006" key="3">
    <source>
        <dbReference type="Google" id="ProtNLM"/>
    </source>
</evidence>
<sequence length="127" mass="14409">MRRCPACNARLGEAPQCPRCGADLSRMIRCEDLARTWLSVALQTLQAGRADIAANAVRRSLSFKQTPEASLVKGFLIRHQYDTLYRNVRRQHWQAARDALACLVLLQGENEALRRFYELIEYASAAD</sequence>
<gene>
    <name evidence="1" type="ORF">NM686_017395</name>
</gene>
<reference evidence="1" key="1">
    <citation type="submission" date="2022-11" db="EMBL/GenBank/DDBJ databases">
        <title>Methylomonas rapida sp. nov., Carotenoid-Producing Obligate Methanotrophs with High Growth Characteristics and Biotechnological Potential.</title>
        <authorList>
            <person name="Tikhonova E.N."/>
            <person name="Suleimanov R.Z."/>
            <person name="Miroshnikov K."/>
            <person name="Oshkin I.Y."/>
            <person name="Belova S.E."/>
            <person name="Danilova O.V."/>
            <person name="Ashikhmin A."/>
            <person name="Konopkin A."/>
            <person name="But S.Y."/>
            <person name="Khmelenina V.N."/>
            <person name="Kuznetsov N."/>
            <person name="Pimenov N.V."/>
            <person name="Dedysh S.N."/>
        </authorList>
    </citation>
    <scope>NUCLEOTIDE SEQUENCE</scope>
    <source>
        <strain evidence="1">MP1</strain>
    </source>
</reference>
<evidence type="ECO:0000313" key="2">
    <source>
        <dbReference type="Proteomes" id="UP001162780"/>
    </source>
</evidence>
<protein>
    <recommendedName>
        <fullName evidence="3">Zinc ribbon domain-containing protein</fullName>
    </recommendedName>
</protein>